<sequence length="388" mass="42369">MNLFDVYKLWPIEPVKALGCSVWDREGKEYLDFYGGHAVISIGHAHPHYNEKLVNQLNNISFYSNSVVNPLQSKLAKELGEMSGYDKYSLFLSNSGAEANENALKLASFHTGKSKVLAFKGAFHGRTSGAVAVTDNSLIVSPFNSYHKIKFVPLNDIEAVRSELSSGKYAAVMIEGIQGVAGIYEPEASFLRELRKVTRKWGVTLIADEVQSGYGRTGRFFAHQHSGIKADIVTVAKGMGNGFPIGATLISPSFTAISGMLGTTFGGSHLSCAAAIAVLEVMKDEDLVCAAAQKGKYLFNALEVLGQKVGTTVIKDIRGRGLMIGIEMDEKYIPVRNSLLFEERIFTGGAKSNIIRLLPPLTISYSQIDAFIGAFENTIERQKQRIEL</sequence>
<dbReference type="InterPro" id="IPR005814">
    <property type="entry name" value="Aminotrans_3"/>
</dbReference>
<name>A0A644ZD42_9ZZZZ</name>
<evidence type="ECO:0000256" key="3">
    <source>
        <dbReference type="ARBA" id="ARBA00022679"/>
    </source>
</evidence>
<dbReference type="Gene3D" id="3.90.1150.10">
    <property type="entry name" value="Aspartate Aminotransferase, domain 1"/>
    <property type="match status" value="1"/>
</dbReference>
<accession>A0A644ZD42</accession>
<comment type="caution">
    <text evidence="5">The sequence shown here is derived from an EMBL/GenBank/DDBJ whole genome shotgun (WGS) entry which is preliminary data.</text>
</comment>
<dbReference type="EMBL" id="VSSQ01008363">
    <property type="protein sequence ID" value="MPM38669.1"/>
    <property type="molecule type" value="Genomic_DNA"/>
</dbReference>
<protein>
    <submittedName>
        <fullName evidence="5">Acetylornithine aminotransferase</fullName>
        <ecNumber evidence="5">2.6.1.11</ecNumber>
    </submittedName>
</protein>
<dbReference type="PANTHER" id="PTHR11986">
    <property type="entry name" value="AMINOTRANSFERASE CLASS III"/>
    <property type="match status" value="1"/>
</dbReference>
<dbReference type="PIRSF" id="PIRSF000521">
    <property type="entry name" value="Transaminase_4ab_Lys_Orn"/>
    <property type="match status" value="1"/>
</dbReference>
<evidence type="ECO:0000256" key="2">
    <source>
        <dbReference type="ARBA" id="ARBA00022576"/>
    </source>
</evidence>
<evidence type="ECO:0000256" key="1">
    <source>
        <dbReference type="ARBA" id="ARBA00001933"/>
    </source>
</evidence>
<dbReference type="SUPFAM" id="SSF53383">
    <property type="entry name" value="PLP-dependent transferases"/>
    <property type="match status" value="1"/>
</dbReference>
<dbReference type="InterPro" id="IPR049704">
    <property type="entry name" value="Aminotrans_3_PPA_site"/>
</dbReference>
<dbReference type="FunFam" id="3.40.640.10:FF:000004">
    <property type="entry name" value="Acetylornithine aminotransferase"/>
    <property type="match status" value="1"/>
</dbReference>
<keyword evidence="2 5" id="KW-0032">Aminotransferase</keyword>
<dbReference type="Gene3D" id="3.40.640.10">
    <property type="entry name" value="Type I PLP-dependent aspartate aminotransferase-like (Major domain)"/>
    <property type="match status" value="1"/>
</dbReference>
<dbReference type="InterPro" id="IPR015421">
    <property type="entry name" value="PyrdxlP-dep_Trfase_major"/>
</dbReference>
<evidence type="ECO:0000256" key="4">
    <source>
        <dbReference type="ARBA" id="ARBA00022898"/>
    </source>
</evidence>
<dbReference type="InterPro" id="IPR015424">
    <property type="entry name" value="PyrdxlP-dep_Trfase"/>
</dbReference>
<proteinExistence type="predicted"/>
<keyword evidence="4" id="KW-0663">Pyridoxal phosphate</keyword>
<reference evidence="5" key="1">
    <citation type="submission" date="2019-08" db="EMBL/GenBank/DDBJ databases">
        <authorList>
            <person name="Kucharzyk K."/>
            <person name="Murdoch R.W."/>
            <person name="Higgins S."/>
            <person name="Loffler F."/>
        </authorList>
    </citation>
    <scope>NUCLEOTIDE SEQUENCE</scope>
</reference>
<dbReference type="PROSITE" id="PS00600">
    <property type="entry name" value="AA_TRANSFER_CLASS_3"/>
    <property type="match status" value="1"/>
</dbReference>
<organism evidence="5">
    <name type="scientific">bioreactor metagenome</name>
    <dbReference type="NCBI Taxonomy" id="1076179"/>
    <lineage>
        <taxon>unclassified sequences</taxon>
        <taxon>metagenomes</taxon>
        <taxon>ecological metagenomes</taxon>
    </lineage>
</organism>
<dbReference type="PANTHER" id="PTHR11986:SF79">
    <property type="entry name" value="ACETYLORNITHINE AMINOTRANSFERASE, MITOCHONDRIAL"/>
    <property type="match status" value="1"/>
</dbReference>
<dbReference type="GO" id="GO:0030170">
    <property type="term" value="F:pyridoxal phosphate binding"/>
    <property type="evidence" value="ECO:0007669"/>
    <property type="project" value="InterPro"/>
</dbReference>
<dbReference type="InterPro" id="IPR050103">
    <property type="entry name" value="Class-III_PLP-dep_AT"/>
</dbReference>
<dbReference type="GO" id="GO:0003992">
    <property type="term" value="F:N2-acetyl-L-ornithine:2-oxoglutarate 5-aminotransferase activity"/>
    <property type="evidence" value="ECO:0007669"/>
    <property type="project" value="UniProtKB-EC"/>
</dbReference>
<dbReference type="Pfam" id="PF00202">
    <property type="entry name" value="Aminotran_3"/>
    <property type="match status" value="1"/>
</dbReference>
<comment type="cofactor">
    <cofactor evidence="1">
        <name>pyridoxal 5'-phosphate</name>
        <dbReference type="ChEBI" id="CHEBI:597326"/>
    </cofactor>
</comment>
<keyword evidence="3 5" id="KW-0808">Transferase</keyword>
<dbReference type="AlphaFoldDB" id="A0A644ZD42"/>
<gene>
    <name evidence="5" type="primary">argD_23</name>
    <name evidence="5" type="ORF">SDC9_85299</name>
</gene>
<evidence type="ECO:0000313" key="5">
    <source>
        <dbReference type="EMBL" id="MPM38669.1"/>
    </source>
</evidence>
<dbReference type="CDD" id="cd00610">
    <property type="entry name" value="OAT_like"/>
    <property type="match status" value="1"/>
</dbReference>
<dbReference type="GO" id="GO:0042802">
    <property type="term" value="F:identical protein binding"/>
    <property type="evidence" value="ECO:0007669"/>
    <property type="project" value="TreeGrafter"/>
</dbReference>
<dbReference type="EC" id="2.6.1.11" evidence="5"/>
<dbReference type="InterPro" id="IPR015422">
    <property type="entry name" value="PyrdxlP-dep_Trfase_small"/>
</dbReference>